<evidence type="ECO:0000313" key="1">
    <source>
        <dbReference type="EMBL" id="RNA39331.1"/>
    </source>
</evidence>
<comment type="caution">
    <text evidence="1">The sequence shown here is derived from an EMBL/GenBank/DDBJ whole genome shotgun (WGS) entry which is preliminary data.</text>
</comment>
<dbReference type="EMBL" id="REGN01000759">
    <property type="protein sequence ID" value="RNA39331.1"/>
    <property type="molecule type" value="Genomic_DNA"/>
</dbReference>
<keyword evidence="2" id="KW-1185">Reference proteome</keyword>
<protein>
    <submittedName>
        <fullName evidence="1">Uncharacterized protein</fullName>
    </submittedName>
</protein>
<reference evidence="1 2" key="1">
    <citation type="journal article" date="2018" name="Sci. Rep.">
        <title>Genomic signatures of local adaptation to the degree of environmental predictability in rotifers.</title>
        <authorList>
            <person name="Franch-Gras L."/>
            <person name="Hahn C."/>
            <person name="Garcia-Roger E.M."/>
            <person name="Carmona M.J."/>
            <person name="Serra M."/>
            <person name="Gomez A."/>
        </authorList>
    </citation>
    <scope>NUCLEOTIDE SEQUENCE [LARGE SCALE GENOMIC DNA]</scope>
    <source>
        <strain evidence="1">HYR1</strain>
    </source>
</reference>
<gene>
    <name evidence="1" type="ORF">BpHYR1_051040</name>
</gene>
<name>A0A3M7SU07_BRAPC</name>
<organism evidence="1 2">
    <name type="scientific">Brachionus plicatilis</name>
    <name type="common">Marine rotifer</name>
    <name type="synonym">Brachionus muelleri</name>
    <dbReference type="NCBI Taxonomy" id="10195"/>
    <lineage>
        <taxon>Eukaryota</taxon>
        <taxon>Metazoa</taxon>
        <taxon>Spiralia</taxon>
        <taxon>Gnathifera</taxon>
        <taxon>Rotifera</taxon>
        <taxon>Eurotatoria</taxon>
        <taxon>Monogononta</taxon>
        <taxon>Pseudotrocha</taxon>
        <taxon>Ploima</taxon>
        <taxon>Brachionidae</taxon>
        <taxon>Brachionus</taxon>
    </lineage>
</organism>
<sequence>MSIARCRDLELISKWHPAVYSVPREPYFRPIHNHYEWAKRSSPASLAICLHDNIASLTQVVRV</sequence>
<proteinExistence type="predicted"/>
<accession>A0A3M7SU07</accession>
<evidence type="ECO:0000313" key="2">
    <source>
        <dbReference type="Proteomes" id="UP000276133"/>
    </source>
</evidence>
<dbReference type="Proteomes" id="UP000276133">
    <property type="component" value="Unassembled WGS sequence"/>
</dbReference>
<dbReference type="AlphaFoldDB" id="A0A3M7SU07"/>